<dbReference type="AlphaFoldDB" id="U4L4V9"/>
<organism evidence="2 3">
    <name type="scientific">Pyronema omphalodes (strain CBS 100304)</name>
    <name type="common">Pyronema confluens</name>
    <dbReference type="NCBI Taxonomy" id="1076935"/>
    <lineage>
        <taxon>Eukaryota</taxon>
        <taxon>Fungi</taxon>
        <taxon>Dikarya</taxon>
        <taxon>Ascomycota</taxon>
        <taxon>Pezizomycotina</taxon>
        <taxon>Pezizomycetes</taxon>
        <taxon>Pezizales</taxon>
        <taxon>Pyronemataceae</taxon>
        <taxon>Pyronema</taxon>
    </lineage>
</organism>
<protein>
    <recommendedName>
        <fullName evidence="4">Nucleotidyl transferase AbiEii/AbiGii toxin family protein</fullName>
    </recommendedName>
</protein>
<dbReference type="Proteomes" id="UP000018144">
    <property type="component" value="Unassembled WGS sequence"/>
</dbReference>
<dbReference type="Gene3D" id="3.30.460.40">
    <property type="match status" value="1"/>
</dbReference>
<proteinExistence type="predicted"/>
<evidence type="ECO:0000313" key="2">
    <source>
        <dbReference type="EMBL" id="CCX05080.1"/>
    </source>
</evidence>
<dbReference type="OrthoDB" id="5419802at2759"/>
<dbReference type="eggNOG" id="ENOG502S68U">
    <property type="taxonomic scope" value="Eukaryota"/>
</dbReference>
<evidence type="ECO:0008006" key="4">
    <source>
        <dbReference type="Google" id="ProtNLM"/>
    </source>
</evidence>
<reference evidence="2 3" key="1">
    <citation type="journal article" date="2013" name="PLoS Genet.">
        <title>The genome and development-dependent transcriptomes of Pyronema confluens: a window into fungal evolution.</title>
        <authorList>
            <person name="Traeger S."/>
            <person name="Altegoer F."/>
            <person name="Freitag M."/>
            <person name="Gabaldon T."/>
            <person name="Kempken F."/>
            <person name="Kumar A."/>
            <person name="Marcet-Houben M."/>
            <person name="Poggeler S."/>
            <person name="Stajich J.E."/>
            <person name="Nowrousian M."/>
        </authorList>
    </citation>
    <scope>NUCLEOTIDE SEQUENCE [LARGE SCALE GENOMIC DNA]</scope>
    <source>
        <strain evidence="3">CBS 100304</strain>
        <tissue evidence="2">Vegetative mycelium</tissue>
    </source>
</reference>
<feature type="region of interest" description="Disordered" evidence="1">
    <location>
        <begin position="221"/>
        <end position="268"/>
    </location>
</feature>
<feature type="compositionally biased region" description="Basic and acidic residues" evidence="1">
    <location>
        <begin position="246"/>
        <end position="268"/>
    </location>
</feature>
<dbReference type="EMBL" id="HF935232">
    <property type="protein sequence ID" value="CCX05080.1"/>
    <property type="molecule type" value="Genomic_DNA"/>
</dbReference>
<dbReference type="SUPFAM" id="SSF81301">
    <property type="entry name" value="Nucleotidyltransferase"/>
    <property type="match status" value="1"/>
</dbReference>
<evidence type="ECO:0000256" key="1">
    <source>
        <dbReference type="SAM" id="MobiDB-lite"/>
    </source>
</evidence>
<dbReference type="OMA" id="ARTYHTW"/>
<sequence>MIGTTISRPGSRASIRTQTPVVLVPLTTLNEAARAVGVAMAGMTYAVVGGAACNLLGSTRATEDVDFVVPRGATAEARSLLRKTPGFTVEPRTNHTYYQSSTSPIPVQIEILTPPMLFKEEFDSTTPVISVSGVNVLKPTFLLNAKCRSVLSRGTEEKKRTDTHDILFLLRYIATAKDMRVTIEEVPNISKAFVDWFVQNDPQSIQLWKAAGFSVREGTLDTSEVSGEGEESQGTSAVYLGDENGASEKDQKSEKEQALDKVEASAKQ</sequence>
<accession>U4L4V9</accession>
<gene>
    <name evidence="2" type="ORF">PCON_04667</name>
</gene>
<keyword evidence="3" id="KW-1185">Reference proteome</keyword>
<name>U4L4V9_PYROM</name>
<dbReference type="InterPro" id="IPR043519">
    <property type="entry name" value="NT_sf"/>
</dbReference>
<evidence type="ECO:0000313" key="3">
    <source>
        <dbReference type="Proteomes" id="UP000018144"/>
    </source>
</evidence>